<dbReference type="SUPFAM" id="SSF56112">
    <property type="entry name" value="Protein kinase-like (PK-like)"/>
    <property type="match status" value="1"/>
</dbReference>
<dbReference type="PANTHER" id="PTHR44167:SF30">
    <property type="entry name" value="PHOSPHORYLASE KINASE"/>
    <property type="match status" value="1"/>
</dbReference>
<keyword evidence="2" id="KW-0418">Kinase</keyword>
<dbReference type="CDD" id="cd00180">
    <property type="entry name" value="PKc"/>
    <property type="match status" value="1"/>
</dbReference>
<keyword evidence="2" id="KW-0808">Transferase</keyword>
<feature type="domain" description="Protein kinase" evidence="1">
    <location>
        <begin position="57"/>
        <end position="354"/>
    </location>
</feature>
<dbReference type="EMBL" id="JARJLG010000001">
    <property type="protein sequence ID" value="KAJ7785303.1"/>
    <property type="molecule type" value="Genomic_DNA"/>
</dbReference>
<dbReference type="PROSITE" id="PS00109">
    <property type="entry name" value="PROTEIN_KINASE_TYR"/>
    <property type="match status" value="1"/>
</dbReference>
<evidence type="ECO:0000313" key="3">
    <source>
        <dbReference type="Proteomes" id="UP001215280"/>
    </source>
</evidence>
<dbReference type="InterPro" id="IPR011009">
    <property type="entry name" value="Kinase-like_dom_sf"/>
</dbReference>
<evidence type="ECO:0000259" key="1">
    <source>
        <dbReference type="PROSITE" id="PS50011"/>
    </source>
</evidence>
<dbReference type="InterPro" id="IPR008266">
    <property type="entry name" value="Tyr_kinase_AS"/>
</dbReference>
<dbReference type="Gene3D" id="1.10.510.10">
    <property type="entry name" value="Transferase(Phosphotransferase) domain 1"/>
    <property type="match status" value="1"/>
</dbReference>
<dbReference type="GO" id="GO:0044773">
    <property type="term" value="P:mitotic DNA damage checkpoint signaling"/>
    <property type="evidence" value="ECO:0007669"/>
    <property type="project" value="TreeGrafter"/>
</dbReference>
<dbReference type="PANTHER" id="PTHR44167">
    <property type="entry name" value="OVARIAN-SPECIFIC SERINE/THREONINE-PROTEIN KINASE LOK-RELATED"/>
    <property type="match status" value="1"/>
</dbReference>
<name>A0AAD7KGV4_9AGAR</name>
<dbReference type="Pfam" id="PF00069">
    <property type="entry name" value="Pkinase"/>
    <property type="match status" value="1"/>
</dbReference>
<evidence type="ECO:0000313" key="2">
    <source>
        <dbReference type="EMBL" id="KAJ7785303.1"/>
    </source>
</evidence>
<dbReference type="GO" id="GO:0005524">
    <property type="term" value="F:ATP binding"/>
    <property type="evidence" value="ECO:0007669"/>
    <property type="project" value="InterPro"/>
</dbReference>
<dbReference type="GO" id="GO:0005634">
    <property type="term" value="C:nucleus"/>
    <property type="evidence" value="ECO:0007669"/>
    <property type="project" value="TreeGrafter"/>
</dbReference>
<dbReference type="Proteomes" id="UP001215280">
    <property type="component" value="Unassembled WGS sequence"/>
</dbReference>
<dbReference type="AlphaFoldDB" id="A0AAD7KGV4"/>
<accession>A0AAD7KGV4</accession>
<gene>
    <name evidence="2" type="ORF">DFH07DRAFT_787399</name>
</gene>
<sequence length="354" mass="41755">MSDEGDFLPDKPRRKWLYSNEEFWVDSQPFLLTQGYQLRPRYRPDWVPSWTVKKNFYHEYEDRLSIHMRRVLDATRMHDGKKVILKRIETDGDEISIIKHLDSVRADPRNRTIPILDIFAMPNSPWSFLVMPYCRRFNYPPFHCRTEFVEAMTQFLEGLQFMHEHNIVHFDIAPQNMLMDESRVVPLGSHFSHDRTHTGFFRLFSWNDRCTVGPVDYYYIDFGLSLYFPDGRDTALHLATLRTFPDIPELSQTVPYNPFNVDIFQLGLTMHKLINAYPDLEDFRPVAKDMTAADPNDRPNAAEALAQFRGILAELPASILSAQIWQRETGFWKKMSRLFLGGYKNDFAHLDKYK</sequence>
<organism evidence="2 3">
    <name type="scientific">Mycena maculata</name>
    <dbReference type="NCBI Taxonomy" id="230809"/>
    <lineage>
        <taxon>Eukaryota</taxon>
        <taxon>Fungi</taxon>
        <taxon>Dikarya</taxon>
        <taxon>Basidiomycota</taxon>
        <taxon>Agaricomycotina</taxon>
        <taxon>Agaricomycetes</taxon>
        <taxon>Agaricomycetidae</taxon>
        <taxon>Agaricales</taxon>
        <taxon>Marasmiineae</taxon>
        <taxon>Mycenaceae</taxon>
        <taxon>Mycena</taxon>
    </lineage>
</organism>
<dbReference type="GO" id="GO:0004674">
    <property type="term" value="F:protein serine/threonine kinase activity"/>
    <property type="evidence" value="ECO:0007669"/>
    <property type="project" value="TreeGrafter"/>
</dbReference>
<dbReference type="PROSITE" id="PS50011">
    <property type="entry name" value="PROTEIN_KINASE_DOM"/>
    <property type="match status" value="1"/>
</dbReference>
<comment type="caution">
    <text evidence="2">The sequence shown here is derived from an EMBL/GenBank/DDBJ whole genome shotgun (WGS) entry which is preliminary data.</text>
</comment>
<dbReference type="SMART" id="SM00220">
    <property type="entry name" value="S_TKc"/>
    <property type="match status" value="1"/>
</dbReference>
<dbReference type="InterPro" id="IPR000719">
    <property type="entry name" value="Prot_kinase_dom"/>
</dbReference>
<reference evidence="2" key="1">
    <citation type="submission" date="2023-03" db="EMBL/GenBank/DDBJ databases">
        <title>Massive genome expansion in bonnet fungi (Mycena s.s.) driven by repeated elements and novel gene families across ecological guilds.</title>
        <authorList>
            <consortium name="Lawrence Berkeley National Laboratory"/>
            <person name="Harder C.B."/>
            <person name="Miyauchi S."/>
            <person name="Viragh M."/>
            <person name="Kuo A."/>
            <person name="Thoen E."/>
            <person name="Andreopoulos B."/>
            <person name="Lu D."/>
            <person name="Skrede I."/>
            <person name="Drula E."/>
            <person name="Henrissat B."/>
            <person name="Morin E."/>
            <person name="Kohler A."/>
            <person name="Barry K."/>
            <person name="LaButti K."/>
            <person name="Morin E."/>
            <person name="Salamov A."/>
            <person name="Lipzen A."/>
            <person name="Mereny Z."/>
            <person name="Hegedus B."/>
            <person name="Baldrian P."/>
            <person name="Stursova M."/>
            <person name="Weitz H."/>
            <person name="Taylor A."/>
            <person name="Grigoriev I.V."/>
            <person name="Nagy L.G."/>
            <person name="Martin F."/>
            <person name="Kauserud H."/>
        </authorList>
    </citation>
    <scope>NUCLEOTIDE SEQUENCE</scope>
    <source>
        <strain evidence="2">CBHHK188m</strain>
    </source>
</reference>
<protein>
    <submittedName>
        <fullName evidence="2">Kinase-like domain-containing protein</fullName>
    </submittedName>
</protein>
<keyword evidence="3" id="KW-1185">Reference proteome</keyword>
<proteinExistence type="predicted"/>